<reference evidence="1 2" key="1">
    <citation type="submission" date="2018-04" db="EMBL/GenBank/DDBJ databases">
        <title>Thalassorhabdus spongiae gen. nov., sp. nov., isolated from a marine sponge in South-West Iceland.</title>
        <authorList>
            <person name="Knobloch S."/>
            <person name="Daussin A."/>
            <person name="Johannsson R."/>
            <person name="Marteinsson V.T."/>
        </authorList>
    </citation>
    <scope>NUCLEOTIDE SEQUENCE [LARGE SCALE GENOMIC DNA]</scope>
    <source>
        <strain evidence="1 2">Hp12</strain>
    </source>
</reference>
<dbReference type="RefSeq" id="WP_116685687.1">
    <property type="nucleotide sequence ID" value="NZ_CAWNYD010000001.1"/>
</dbReference>
<keyword evidence="2" id="KW-1185">Reference proteome</keyword>
<dbReference type="InterPro" id="IPR043519">
    <property type="entry name" value="NT_sf"/>
</dbReference>
<dbReference type="SUPFAM" id="SSF81301">
    <property type="entry name" value="Nucleotidyltransferase"/>
    <property type="match status" value="1"/>
</dbReference>
<evidence type="ECO:0008006" key="3">
    <source>
        <dbReference type="Google" id="ProtNLM"/>
    </source>
</evidence>
<comment type="caution">
    <text evidence="1">The sequence shown here is derived from an EMBL/GenBank/DDBJ whole genome shotgun (WGS) entry which is preliminary data.</text>
</comment>
<dbReference type="AlphaFoldDB" id="A0A2V1H6P4"/>
<organism evidence="1 2">
    <name type="scientific">Pelagibaculum spongiae</name>
    <dbReference type="NCBI Taxonomy" id="2080658"/>
    <lineage>
        <taxon>Bacteria</taxon>
        <taxon>Pseudomonadati</taxon>
        <taxon>Pseudomonadota</taxon>
        <taxon>Gammaproteobacteria</taxon>
        <taxon>Oceanospirillales</taxon>
        <taxon>Pelagibaculum</taxon>
    </lineage>
</organism>
<dbReference type="OrthoDB" id="9800549at2"/>
<dbReference type="EMBL" id="QDDL01000001">
    <property type="protein sequence ID" value="PVZ72102.1"/>
    <property type="molecule type" value="Genomic_DNA"/>
</dbReference>
<name>A0A2V1H6P4_9GAMM</name>
<accession>A0A2V1H6P4</accession>
<dbReference type="Proteomes" id="UP000244906">
    <property type="component" value="Unassembled WGS sequence"/>
</dbReference>
<gene>
    <name evidence="1" type="ORF">DC094_03545</name>
</gene>
<protein>
    <recommendedName>
        <fullName evidence="3">Polymerase nucleotidyl transferase domain-containing protein</fullName>
    </recommendedName>
</protein>
<evidence type="ECO:0000313" key="2">
    <source>
        <dbReference type="Proteomes" id="UP000244906"/>
    </source>
</evidence>
<evidence type="ECO:0000313" key="1">
    <source>
        <dbReference type="EMBL" id="PVZ72102.1"/>
    </source>
</evidence>
<sequence>MLEHNHLAVELRISVAKKLCSLLPKSLPVTAMFIGGSVAKGWADDYSDLELCLVWQQLPNASLRASILDAWQAKKQRLASSTESEIFEDGCFVDGLQVDLWHCSYQSIDSLIDSAMLDCKLTISQQQTLATLEHAIVLKPSAKLEQWQSRLRFTEQLQHKLITDNFSAFVYANLDLSVNRGDLVILYNLISGIHKRLINVLFALNKRFHLGHKNAEQVLNILPFKPNNCWQKIQCSYQLPPDKALQALKDLVEEMFDLVEYQLDLDLGQLRQAWRESKRKKF</sequence>
<dbReference type="Gene3D" id="3.30.460.10">
    <property type="entry name" value="Beta Polymerase, domain 2"/>
    <property type="match status" value="1"/>
</dbReference>
<proteinExistence type="predicted"/>